<dbReference type="InterPro" id="IPR000683">
    <property type="entry name" value="Gfo/Idh/MocA-like_OxRdtase_N"/>
</dbReference>
<dbReference type="Gene3D" id="3.40.50.720">
    <property type="entry name" value="NAD(P)-binding Rossmann-like Domain"/>
    <property type="match status" value="1"/>
</dbReference>
<comment type="caution">
    <text evidence="4">The sequence shown here is derived from an EMBL/GenBank/DDBJ whole genome shotgun (WGS) entry which is preliminary data.</text>
</comment>
<evidence type="ECO:0000256" key="1">
    <source>
        <dbReference type="ARBA" id="ARBA00010928"/>
    </source>
</evidence>
<gene>
    <name evidence="4" type="ORF">RFH988_LOCUS37618</name>
</gene>
<dbReference type="PANTHER" id="PTHR43377:SF2">
    <property type="entry name" value="BINDING ROSSMANN FOLD OXIDOREDUCTASE, PUTATIVE (AFU_ORTHOLOGUE AFUA_4G00560)-RELATED"/>
    <property type="match status" value="1"/>
</dbReference>
<dbReference type="GO" id="GO:0000166">
    <property type="term" value="F:nucleotide binding"/>
    <property type="evidence" value="ECO:0007669"/>
    <property type="project" value="InterPro"/>
</dbReference>
<dbReference type="PANTHER" id="PTHR43377">
    <property type="entry name" value="BILIVERDIN REDUCTASE A"/>
    <property type="match status" value="1"/>
</dbReference>
<feature type="non-terminal residue" evidence="4">
    <location>
        <position position="1"/>
    </location>
</feature>
<dbReference type="OrthoDB" id="2129491at2759"/>
<dbReference type="AlphaFoldDB" id="A0A815R547"/>
<protein>
    <submittedName>
        <fullName evidence="4">Uncharacterized protein</fullName>
    </submittedName>
</protein>
<feature type="domain" description="Gfo/Idh/MocA-like oxidoreductase N-terminal" evidence="2">
    <location>
        <begin position="21"/>
        <end position="142"/>
    </location>
</feature>
<dbReference type="SUPFAM" id="SSF51735">
    <property type="entry name" value="NAD(P)-binding Rossmann-fold domains"/>
    <property type="match status" value="1"/>
</dbReference>
<dbReference type="InterPro" id="IPR055170">
    <property type="entry name" value="GFO_IDH_MocA-like_dom"/>
</dbReference>
<dbReference type="SUPFAM" id="SSF55347">
    <property type="entry name" value="Glyceraldehyde-3-phosphate dehydrogenase-like, C-terminal domain"/>
    <property type="match status" value="1"/>
</dbReference>
<evidence type="ECO:0000259" key="3">
    <source>
        <dbReference type="Pfam" id="PF22725"/>
    </source>
</evidence>
<comment type="similarity">
    <text evidence="1">Belongs to the Gfo/Idh/MocA family.</text>
</comment>
<sequence>MDTVKTTVDTPFGRKPVGPKVRYGVVAAGWISQSSFMPGVGQTSNSVLTVLISNDAEKREKLGKEYNLKCYSYDQFSQALEEGQCDAFYIATPNNQHGKFAIPALEKGYHVLLEKPMEVTIEDCKAILAAAKKSGAKLMIAYRLHHEPGTLDVIDRIRKGDFGDPRIFSSVFTNHIKPENHRAKEGFDCGPIPDLGVYPINAARNIFGLEPIEVTAIGFKTPDEFFKMEHDTINVTLRFPRDHMAQFVVSYATSFTDGYKIVGTKGEIEVNPAYGFGSGVKIAYKTKIAGQEDSKTFPETDQFGGETEYFSECILNNVEPEADGEDGLSDVRVIVAIKESLKENGKTIKLEPRERKKRLTLDQVKQLPLAKPPKALIGSSLINEIISPIILSNLTNISIYGDAITFNEFEMFITKINSKLKVLSVKSLAKDITYLNADRWEEGVGGSG</sequence>
<proteinExistence type="inferred from homology"/>
<evidence type="ECO:0000313" key="5">
    <source>
        <dbReference type="Proteomes" id="UP000663882"/>
    </source>
</evidence>
<reference evidence="4" key="1">
    <citation type="submission" date="2021-02" db="EMBL/GenBank/DDBJ databases">
        <authorList>
            <person name="Nowell W R."/>
        </authorList>
    </citation>
    <scope>NUCLEOTIDE SEQUENCE</scope>
</reference>
<evidence type="ECO:0000313" key="4">
    <source>
        <dbReference type="EMBL" id="CAF1472706.1"/>
    </source>
</evidence>
<dbReference type="Pfam" id="PF22725">
    <property type="entry name" value="GFO_IDH_MocA_C3"/>
    <property type="match status" value="1"/>
</dbReference>
<accession>A0A815R547</accession>
<dbReference type="Pfam" id="PF01408">
    <property type="entry name" value="GFO_IDH_MocA"/>
    <property type="match status" value="1"/>
</dbReference>
<evidence type="ECO:0000259" key="2">
    <source>
        <dbReference type="Pfam" id="PF01408"/>
    </source>
</evidence>
<feature type="domain" description="GFO/IDH/MocA-like oxidoreductase" evidence="3">
    <location>
        <begin position="155"/>
        <end position="269"/>
    </location>
</feature>
<dbReference type="InterPro" id="IPR051450">
    <property type="entry name" value="Gfo/Idh/MocA_Oxidoreductases"/>
</dbReference>
<dbReference type="Proteomes" id="UP000663882">
    <property type="component" value="Unassembled WGS sequence"/>
</dbReference>
<dbReference type="InterPro" id="IPR036291">
    <property type="entry name" value="NAD(P)-bd_dom_sf"/>
</dbReference>
<dbReference type="PRINTS" id="PR01775">
    <property type="entry name" value="GLFROXRDTASE"/>
</dbReference>
<organism evidence="4 5">
    <name type="scientific">Rotaria sordida</name>
    <dbReference type="NCBI Taxonomy" id="392033"/>
    <lineage>
        <taxon>Eukaryota</taxon>
        <taxon>Metazoa</taxon>
        <taxon>Spiralia</taxon>
        <taxon>Gnathifera</taxon>
        <taxon>Rotifera</taxon>
        <taxon>Eurotatoria</taxon>
        <taxon>Bdelloidea</taxon>
        <taxon>Philodinida</taxon>
        <taxon>Philodinidae</taxon>
        <taxon>Rotaria</taxon>
    </lineage>
</organism>
<dbReference type="InterPro" id="IPR008354">
    <property type="entry name" value="Glc-Fru_OxRdtase_bac"/>
</dbReference>
<dbReference type="EMBL" id="CAJNOO010007703">
    <property type="protein sequence ID" value="CAF1472706.1"/>
    <property type="molecule type" value="Genomic_DNA"/>
</dbReference>
<dbReference type="Gene3D" id="3.30.360.10">
    <property type="entry name" value="Dihydrodipicolinate Reductase, domain 2"/>
    <property type="match status" value="1"/>
</dbReference>
<name>A0A815R547_9BILA</name>